<feature type="signal peptide" evidence="1">
    <location>
        <begin position="1"/>
        <end position="20"/>
    </location>
</feature>
<evidence type="ECO:0000313" key="2">
    <source>
        <dbReference type="EMBL" id="QNT69559.1"/>
    </source>
</evidence>
<dbReference type="AlphaFoldDB" id="A0A7H1N1H3"/>
<keyword evidence="1" id="KW-0732">Signal</keyword>
<accession>A0A7H1N1H3</accession>
<dbReference type="RefSeq" id="WP_190260081.1">
    <property type="nucleotide sequence ID" value="NZ_CP053923.1"/>
</dbReference>
<sequence>MLRALSLALLTCLSVGNAYASSCVNPKLEKIRFTPGAVCWDYEGTATHFQGTFAAGQKVRVEMHGITHSYDQTFANSNKIEWEFRSPSISGPDQKLLTPTADSEDGVIEATLPKSGTYTFDFSPCAMWNYYGLVRICTRP</sequence>
<reference evidence="2 3" key="1">
    <citation type="submission" date="2020-05" db="EMBL/GenBank/DDBJ databases">
        <title>Complete closed genome sequence of Defluviicoccus vanus.</title>
        <authorList>
            <person name="Bessarab I."/>
            <person name="Arumugam K."/>
            <person name="Maszenan A.M."/>
            <person name="Seviour R.J."/>
            <person name="Williams R.B."/>
        </authorList>
    </citation>
    <scope>NUCLEOTIDE SEQUENCE [LARGE SCALE GENOMIC DNA]</scope>
    <source>
        <strain evidence="2 3">Ben 114</strain>
    </source>
</reference>
<dbReference type="EMBL" id="CP053923">
    <property type="protein sequence ID" value="QNT69559.1"/>
    <property type="molecule type" value="Genomic_DNA"/>
</dbReference>
<dbReference type="KEGG" id="dvn:HQ394_09725"/>
<protein>
    <submittedName>
        <fullName evidence="2">Uncharacterized protein</fullName>
    </submittedName>
</protein>
<evidence type="ECO:0000313" key="3">
    <source>
        <dbReference type="Proteomes" id="UP000516369"/>
    </source>
</evidence>
<name>A0A7H1N1H3_9PROT</name>
<dbReference type="Proteomes" id="UP000516369">
    <property type="component" value="Chromosome"/>
</dbReference>
<gene>
    <name evidence="2" type="ORF">HQ394_09725</name>
</gene>
<feature type="chain" id="PRO_5028887219" evidence="1">
    <location>
        <begin position="21"/>
        <end position="140"/>
    </location>
</feature>
<organism evidence="2 3">
    <name type="scientific">Defluviicoccus vanus</name>
    <dbReference type="NCBI Taxonomy" id="111831"/>
    <lineage>
        <taxon>Bacteria</taxon>
        <taxon>Pseudomonadati</taxon>
        <taxon>Pseudomonadota</taxon>
        <taxon>Alphaproteobacteria</taxon>
        <taxon>Rhodospirillales</taxon>
        <taxon>Rhodospirillaceae</taxon>
        <taxon>Defluviicoccus</taxon>
    </lineage>
</organism>
<evidence type="ECO:0000256" key="1">
    <source>
        <dbReference type="SAM" id="SignalP"/>
    </source>
</evidence>
<proteinExistence type="predicted"/>
<keyword evidence="3" id="KW-1185">Reference proteome</keyword>